<dbReference type="RefSeq" id="WP_109194690.1">
    <property type="nucleotide sequence ID" value="NZ_CP029255.1"/>
</dbReference>
<sequence>MNYQEIAEKIIELKNADFELREKLIQNGKLSAGYNAEMEKLHNKNASELEDIINQIGYPSIDKVGEEASQSAWIIIQHAIGQPDFMRKCASELEKAVNGDKADPINLAYLSDRIAVFEGKPQVYGTQFDWDVNGEMSPNFFDDLTKVNERRKQIGFNTLEEQIGIMRKRVKDENRLPPIDFEKRKLEMEEWRKKTGWIK</sequence>
<evidence type="ECO:0000313" key="2">
    <source>
        <dbReference type="Proteomes" id="UP000245250"/>
    </source>
</evidence>
<gene>
    <name evidence="1" type="ORF">HYN56_00820</name>
</gene>
<dbReference type="Pfam" id="PF20329">
    <property type="entry name" value="DUF6624"/>
    <property type="match status" value="1"/>
</dbReference>
<evidence type="ECO:0000313" key="1">
    <source>
        <dbReference type="EMBL" id="AWK07318.1"/>
    </source>
</evidence>
<dbReference type="InterPro" id="IPR046732">
    <property type="entry name" value="DUF6624"/>
</dbReference>
<dbReference type="KEGG" id="fcr:HYN56_00820"/>
<keyword evidence="2" id="KW-1185">Reference proteome</keyword>
<proteinExistence type="predicted"/>
<dbReference type="OrthoDB" id="2989458at2"/>
<protein>
    <submittedName>
        <fullName evidence="1">Uncharacterized protein</fullName>
    </submittedName>
</protein>
<name>A0A2S1YUB6_9FLAO</name>
<organism evidence="1 2">
    <name type="scientific">Flavobacterium crocinum</name>
    <dbReference type="NCBI Taxonomy" id="2183896"/>
    <lineage>
        <taxon>Bacteria</taxon>
        <taxon>Pseudomonadati</taxon>
        <taxon>Bacteroidota</taxon>
        <taxon>Flavobacteriia</taxon>
        <taxon>Flavobacteriales</taxon>
        <taxon>Flavobacteriaceae</taxon>
        <taxon>Flavobacterium</taxon>
    </lineage>
</organism>
<dbReference type="Proteomes" id="UP000245250">
    <property type="component" value="Chromosome"/>
</dbReference>
<dbReference type="EMBL" id="CP029255">
    <property type="protein sequence ID" value="AWK07318.1"/>
    <property type="molecule type" value="Genomic_DNA"/>
</dbReference>
<reference evidence="1 2" key="1">
    <citation type="submission" date="2018-05" db="EMBL/GenBank/DDBJ databases">
        <title>Genome sequencing of Flavobacterium sp. HYN0056.</title>
        <authorList>
            <person name="Yi H."/>
            <person name="Baek C."/>
        </authorList>
    </citation>
    <scope>NUCLEOTIDE SEQUENCE [LARGE SCALE GENOMIC DNA]</scope>
    <source>
        <strain evidence="1 2">HYN0056</strain>
    </source>
</reference>
<accession>A0A2S1YUB6</accession>
<dbReference type="AlphaFoldDB" id="A0A2S1YUB6"/>